<gene>
    <name evidence="1" type="ORF">ACFPIB_09210</name>
</gene>
<evidence type="ECO:0000313" key="2">
    <source>
        <dbReference type="Proteomes" id="UP001596161"/>
    </source>
</evidence>
<proteinExistence type="predicted"/>
<keyword evidence="2" id="KW-1185">Reference proteome</keyword>
<evidence type="ECO:0000313" key="1">
    <source>
        <dbReference type="EMBL" id="MFC5270786.1"/>
    </source>
</evidence>
<name>A0ABW0ECR8_9BACT</name>
<protein>
    <submittedName>
        <fullName evidence="1">Uncharacterized protein</fullName>
    </submittedName>
</protein>
<dbReference type="RefSeq" id="WP_378017151.1">
    <property type="nucleotide sequence ID" value="NZ_JBHSKT010000004.1"/>
</dbReference>
<accession>A0ABW0ECR8</accession>
<sequence>MARIVKTTPKNQKHLLLKAGLSIFLFLQIQMPDAANTSLKKLNQWSFELCRQTKNTCCAKVNKTPVHIALATPLVK</sequence>
<dbReference type="Proteomes" id="UP001596161">
    <property type="component" value="Unassembled WGS sequence"/>
</dbReference>
<organism evidence="1 2">
    <name type="scientific">Adhaeribacter terreus</name>
    <dbReference type="NCBI Taxonomy" id="529703"/>
    <lineage>
        <taxon>Bacteria</taxon>
        <taxon>Pseudomonadati</taxon>
        <taxon>Bacteroidota</taxon>
        <taxon>Cytophagia</taxon>
        <taxon>Cytophagales</taxon>
        <taxon>Hymenobacteraceae</taxon>
        <taxon>Adhaeribacter</taxon>
    </lineage>
</organism>
<comment type="caution">
    <text evidence="1">The sequence shown here is derived from an EMBL/GenBank/DDBJ whole genome shotgun (WGS) entry which is preliminary data.</text>
</comment>
<dbReference type="EMBL" id="JBHSKT010000004">
    <property type="protein sequence ID" value="MFC5270786.1"/>
    <property type="molecule type" value="Genomic_DNA"/>
</dbReference>
<reference evidence="2" key="1">
    <citation type="journal article" date="2019" name="Int. J. Syst. Evol. Microbiol.">
        <title>The Global Catalogue of Microorganisms (GCM) 10K type strain sequencing project: providing services to taxonomists for standard genome sequencing and annotation.</title>
        <authorList>
            <consortium name="The Broad Institute Genomics Platform"/>
            <consortium name="The Broad Institute Genome Sequencing Center for Infectious Disease"/>
            <person name="Wu L."/>
            <person name="Ma J."/>
        </authorList>
    </citation>
    <scope>NUCLEOTIDE SEQUENCE [LARGE SCALE GENOMIC DNA]</scope>
    <source>
        <strain evidence="2">KACC 12602</strain>
    </source>
</reference>